<comment type="catalytic activity">
    <reaction evidence="1">
        <text>[E2 ubiquitin-conjugating enzyme]-S-ubiquitinyl-L-cysteine + [acceptor protein]-L-lysine = [E2 ubiquitin-conjugating enzyme]-L-cysteine + [acceptor protein]-N(6)-ubiquitinyl-L-lysine.</text>
        <dbReference type="EC" id="2.3.2.31"/>
    </reaction>
</comment>
<keyword evidence="6" id="KW-0863">Zinc-finger</keyword>
<dbReference type="AlphaFoldDB" id="A0A915CL38"/>
<name>A0A915CL38_9BILA</name>
<evidence type="ECO:0000256" key="8">
    <source>
        <dbReference type="ARBA" id="ARBA00022833"/>
    </source>
</evidence>
<evidence type="ECO:0000256" key="1">
    <source>
        <dbReference type="ARBA" id="ARBA00001798"/>
    </source>
</evidence>
<dbReference type="SUPFAM" id="SSF57850">
    <property type="entry name" value="RING/U-box"/>
    <property type="match status" value="3"/>
</dbReference>
<dbReference type="Proteomes" id="UP000887574">
    <property type="component" value="Unplaced"/>
</dbReference>
<dbReference type="InterPro" id="IPR002867">
    <property type="entry name" value="IBR_dom"/>
</dbReference>
<proteinExistence type="predicted"/>
<keyword evidence="5" id="KW-0677">Repeat</keyword>
<evidence type="ECO:0000313" key="11">
    <source>
        <dbReference type="WBParaSite" id="jg10283"/>
    </source>
</evidence>
<feature type="domain" description="RING-type" evidence="9">
    <location>
        <begin position="80"/>
        <end position="291"/>
    </location>
</feature>
<dbReference type="Gene3D" id="3.30.40.10">
    <property type="entry name" value="Zinc/RING finger domain, C3HC4 (zinc finger)"/>
    <property type="match status" value="1"/>
</dbReference>
<dbReference type="Pfam" id="PF01485">
    <property type="entry name" value="IBR"/>
    <property type="match status" value="1"/>
</dbReference>
<dbReference type="GO" id="GO:0016567">
    <property type="term" value="P:protein ubiquitination"/>
    <property type="evidence" value="ECO:0007669"/>
    <property type="project" value="InterPro"/>
</dbReference>
<dbReference type="GO" id="GO:0061630">
    <property type="term" value="F:ubiquitin protein ligase activity"/>
    <property type="evidence" value="ECO:0007669"/>
    <property type="project" value="UniProtKB-EC"/>
</dbReference>
<evidence type="ECO:0000256" key="6">
    <source>
        <dbReference type="ARBA" id="ARBA00022771"/>
    </source>
</evidence>
<evidence type="ECO:0000256" key="5">
    <source>
        <dbReference type="ARBA" id="ARBA00022737"/>
    </source>
</evidence>
<dbReference type="WBParaSite" id="jg10283">
    <property type="protein sequence ID" value="jg10283"/>
    <property type="gene ID" value="jg10283"/>
</dbReference>
<evidence type="ECO:0000313" key="10">
    <source>
        <dbReference type="Proteomes" id="UP000887574"/>
    </source>
</evidence>
<dbReference type="GO" id="GO:0008270">
    <property type="term" value="F:zinc ion binding"/>
    <property type="evidence" value="ECO:0007669"/>
    <property type="project" value="UniProtKB-KW"/>
</dbReference>
<dbReference type="Pfam" id="PF22191">
    <property type="entry name" value="IBR_1"/>
    <property type="match status" value="1"/>
</dbReference>
<dbReference type="SMART" id="SM00647">
    <property type="entry name" value="IBR"/>
    <property type="match status" value="2"/>
</dbReference>
<dbReference type="PROSITE" id="PS51873">
    <property type="entry name" value="TRIAD"/>
    <property type="match status" value="1"/>
</dbReference>
<accession>A0A915CL38</accession>
<sequence>MSDIYESDDDVLGEFEAMDGDLLQETQDFKVPPDAVATMVRYFGWNEKKTEDKFWESAQPCNFFALAKLVPPEIMLPEPVFKECAICCDEAYLIGFSCFDLFCESCWKGHIRAKISEGVLSIPCLEPECDLMPSDGFIWSMIDGDEKSMDVYHELIINSYIANENHVKWCPAPDCQLVTKVETINCQSIRCKCGHNFCFKCCKECHEPVNCSLVEEWIKEYELALDEKEFSLWSGENSKECPKCKSSIEKNGGCNHMTCRKPGCTNEFCWLCLKNWSHGHICNQYERKKWPLTVLPKLKISERIIIVTSTSTKDTRIINLQFYDGLKKDTYEYLHFCILFERVGDRNRNLSAMLNREDPKAFEIEQQCGLVNSLRNNLLSIATKELKMMSGFFLRRVQRLFWVLCDQGELEFDNFCLLSLLLCLLFLYSTPF</sequence>
<keyword evidence="7" id="KW-0833">Ubl conjugation pathway</keyword>
<evidence type="ECO:0000256" key="2">
    <source>
        <dbReference type="ARBA" id="ARBA00012251"/>
    </source>
</evidence>
<dbReference type="EC" id="2.3.2.31" evidence="2"/>
<organism evidence="10 11">
    <name type="scientific">Ditylenchus dipsaci</name>
    <dbReference type="NCBI Taxonomy" id="166011"/>
    <lineage>
        <taxon>Eukaryota</taxon>
        <taxon>Metazoa</taxon>
        <taxon>Ecdysozoa</taxon>
        <taxon>Nematoda</taxon>
        <taxon>Chromadorea</taxon>
        <taxon>Rhabditida</taxon>
        <taxon>Tylenchina</taxon>
        <taxon>Tylenchomorpha</taxon>
        <taxon>Sphaerularioidea</taxon>
        <taxon>Anguinidae</taxon>
        <taxon>Anguininae</taxon>
        <taxon>Ditylenchus</taxon>
    </lineage>
</organism>
<keyword evidence="3" id="KW-0808">Transferase</keyword>
<evidence type="ECO:0000256" key="3">
    <source>
        <dbReference type="ARBA" id="ARBA00022679"/>
    </source>
</evidence>
<keyword evidence="4" id="KW-0479">Metal-binding</keyword>
<keyword evidence="8" id="KW-0862">Zinc</keyword>
<dbReference type="PANTHER" id="PTHR11685">
    <property type="entry name" value="RBR FAMILY RING FINGER AND IBR DOMAIN-CONTAINING"/>
    <property type="match status" value="1"/>
</dbReference>
<dbReference type="Gene3D" id="1.20.120.1750">
    <property type="match status" value="1"/>
</dbReference>
<dbReference type="InterPro" id="IPR044066">
    <property type="entry name" value="TRIAD_supradom"/>
</dbReference>
<reference evidence="11" key="1">
    <citation type="submission" date="2022-11" db="UniProtKB">
        <authorList>
            <consortium name="WormBaseParasite"/>
        </authorList>
    </citation>
    <scope>IDENTIFICATION</scope>
</reference>
<protein>
    <recommendedName>
        <fullName evidence="2">RBR-type E3 ubiquitin transferase</fullName>
        <ecNumber evidence="2">2.3.2.31</ecNumber>
    </recommendedName>
</protein>
<dbReference type="InterPro" id="IPR031127">
    <property type="entry name" value="E3_UB_ligase_RBR"/>
</dbReference>
<dbReference type="InterPro" id="IPR013083">
    <property type="entry name" value="Znf_RING/FYVE/PHD"/>
</dbReference>
<keyword evidence="10" id="KW-1185">Reference proteome</keyword>
<evidence type="ECO:0000259" key="9">
    <source>
        <dbReference type="PROSITE" id="PS51873"/>
    </source>
</evidence>
<evidence type="ECO:0000256" key="4">
    <source>
        <dbReference type="ARBA" id="ARBA00022723"/>
    </source>
</evidence>
<evidence type="ECO:0000256" key="7">
    <source>
        <dbReference type="ARBA" id="ARBA00022786"/>
    </source>
</evidence>